<dbReference type="Proteomes" id="UP000297891">
    <property type="component" value="Unassembled WGS sequence"/>
</dbReference>
<evidence type="ECO:0000256" key="1">
    <source>
        <dbReference type="ARBA" id="ARBA00002684"/>
    </source>
</evidence>
<reference evidence="14" key="1">
    <citation type="journal article" date="2019" name="PLoS Negl. Trop. Dis.">
        <title>Revisiting the worldwide diversity of Leptospira species in the environment.</title>
        <authorList>
            <person name="Vincent A.T."/>
            <person name="Schiettekatte O."/>
            <person name="Bourhy P."/>
            <person name="Veyrier F.J."/>
            <person name="Picardeau M."/>
        </authorList>
    </citation>
    <scope>NUCLEOTIDE SEQUENCE [LARGE SCALE GENOMIC DNA]</scope>
    <source>
        <strain evidence="14">201800277</strain>
    </source>
</reference>
<gene>
    <name evidence="14" type="ORF">EHQ30_15880</name>
</gene>
<keyword evidence="5" id="KW-1003">Cell membrane</keyword>
<dbReference type="RefSeq" id="WP_100790073.1">
    <property type="nucleotide sequence ID" value="NZ_NPDQ01000003.1"/>
</dbReference>
<dbReference type="Gene3D" id="1.20.81.30">
    <property type="entry name" value="Type II secretion system (T2SS), domain F"/>
    <property type="match status" value="2"/>
</dbReference>
<organism evidence="14 15">
    <name type="scientific">Leptospira brenneri</name>
    <dbReference type="NCBI Taxonomy" id="2023182"/>
    <lineage>
        <taxon>Bacteria</taxon>
        <taxon>Pseudomonadati</taxon>
        <taxon>Spirochaetota</taxon>
        <taxon>Spirochaetia</taxon>
        <taxon>Leptospirales</taxon>
        <taxon>Leptospiraceae</taxon>
        <taxon>Leptospira</taxon>
    </lineage>
</organism>
<keyword evidence="4 11" id="KW-0813">Transport</keyword>
<evidence type="ECO:0000256" key="6">
    <source>
        <dbReference type="ARBA" id="ARBA00022519"/>
    </source>
</evidence>
<dbReference type="InterPro" id="IPR001992">
    <property type="entry name" value="T2SS_GspF/T4SS_PilC_CS"/>
</dbReference>
<dbReference type="InterPro" id="IPR018076">
    <property type="entry name" value="T2SS_GspF_dom"/>
</dbReference>
<proteinExistence type="inferred from homology"/>
<sequence>MPLYTYVAFNRKGKEEKNIIDAPNLQAARNKLKAKGLYVRSIHEDREKEERELFPFLSKLLYRIPRKEVGLFCKQLGTLLGAGIPLDKCLLSIIDQVENIYFKKVLIEMRADITEGMSLSESMKKHKTVFPDQYPSLISVGESTGNYENTLHRLAELEEKSSELKSKVQVAMIYPMIMGLLSLGVSIFLLVVVIPQIEQLFASFDAKLPLLTRSVIFLSYVLTNYWFFILGAIAGGFLGFLKWKSSGEGKKTWDKFLLRLPVIGTLLRKILVSNFARNLSILLLNRVPLIVSLNIVSDVVGHTVFKEEIEAAIVKIKEGGKLSDSLQGSQVLPQMVLGMLSAGEASDKVPEMMNKLSEIYESEVDTAIKSLTQSLEPMMIIVMGGIIFTIMAAIMTPMYKLTQEIQGM</sequence>
<dbReference type="OrthoDB" id="9805682at2"/>
<keyword evidence="6" id="KW-0997">Cell inner membrane</keyword>
<comment type="function">
    <text evidence="1">Component of the type II secretion system inner membrane complex required for the energy-dependent secretion of extracellular factors such as proteases and toxins from the periplasm.</text>
</comment>
<dbReference type="PRINTS" id="PR00812">
    <property type="entry name" value="BCTERIALGSPF"/>
</dbReference>
<dbReference type="PANTHER" id="PTHR30012:SF0">
    <property type="entry name" value="TYPE II SECRETION SYSTEM PROTEIN F-RELATED"/>
    <property type="match status" value="1"/>
</dbReference>
<evidence type="ECO:0000256" key="5">
    <source>
        <dbReference type="ARBA" id="ARBA00022475"/>
    </source>
</evidence>
<feature type="transmembrane region" description="Helical" evidence="12">
    <location>
        <begin position="378"/>
        <end position="399"/>
    </location>
</feature>
<dbReference type="FunFam" id="1.20.81.30:FF:000001">
    <property type="entry name" value="Type II secretion system protein F"/>
    <property type="match status" value="1"/>
</dbReference>
<protein>
    <recommendedName>
        <fullName evidence="10">General secretion pathway protein F</fullName>
    </recommendedName>
</protein>
<evidence type="ECO:0000256" key="8">
    <source>
        <dbReference type="ARBA" id="ARBA00022989"/>
    </source>
</evidence>
<dbReference type="AlphaFoldDB" id="A0A2M9Y2R2"/>
<dbReference type="EMBL" id="RQFP01000014">
    <property type="protein sequence ID" value="TGK91681.1"/>
    <property type="molecule type" value="Genomic_DNA"/>
</dbReference>
<dbReference type="PROSITE" id="PS00874">
    <property type="entry name" value="T2SP_F"/>
    <property type="match status" value="1"/>
</dbReference>
<dbReference type="InterPro" id="IPR042094">
    <property type="entry name" value="T2SS_GspF_sf"/>
</dbReference>
<dbReference type="GO" id="GO:0009306">
    <property type="term" value="P:protein secretion"/>
    <property type="evidence" value="ECO:0007669"/>
    <property type="project" value="InterPro"/>
</dbReference>
<evidence type="ECO:0000256" key="11">
    <source>
        <dbReference type="RuleBase" id="RU003923"/>
    </source>
</evidence>
<evidence type="ECO:0000313" key="15">
    <source>
        <dbReference type="Proteomes" id="UP000297891"/>
    </source>
</evidence>
<feature type="domain" description="Type II secretion system protein GspF" evidence="13">
    <location>
        <begin position="72"/>
        <end position="195"/>
    </location>
</feature>
<accession>A0A2M9Y2R2</accession>
<feature type="transmembrane region" description="Helical" evidence="12">
    <location>
        <begin position="217"/>
        <end position="241"/>
    </location>
</feature>
<keyword evidence="15" id="KW-1185">Reference proteome</keyword>
<dbReference type="GO" id="GO:0005886">
    <property type="term" value="C:plasma membrane"/>
    <property type="evidence" value="ECO:0007669"/>
    <property type="project" value="UniProtKB-SubCell"/>
</dbReference>
<evidence type="ECO:0000256" key="4">
    <source>
        <dbReference type="ARBA" id="ARBA00022448"/>
    </source>
</evidence>
<evidence type="ECO:0000313" key="14">
    <source>
        <dbReference type="EMBL" id="TGK91681.1"/>
    </source>
</evidence>
<dbReference type="PANTHER" id="PTHR30012">
    <property type="entry name" value="GENERAL SECRETION PATHWAY PROTEIN"/>
    <property type="match status" value="1"/>
</dbReference>
<keyword evidence="8 12" id="KW-1133">Transmembrane helix</keyword>
<dbReference type="Pfam" id="PF00482">
    <property type="entry name" value="T2SSF"/>
    <property type="match status" value="2"/>
</dbReference>
<evidence type="ECO:0000256" key="12">
    <source>
        <dbReference type="SAM" id="Phobius"/>
    </source>
</evidence>
<feature type="transmembrane region" description="Helical" evidence="12">
    <location>
        <begin position="173"/>
        <end position="197"/>
    </location>
</feature>
<keyword evidence="9 12" id="KW-0472">Membrane</keyword>
<comment type="caution">
    <text evidence="14">The sequence shown here is derived from an EMBL/GenBank/DDBJ whole genome shotgun (WGS) entry which is preliminary data.</text>
</comment>
<feature type="domain" description="Type II secretion system protein GspF" evidence="13">
    <location>
        <begin position="275"/>
        <end position="397"/>
    </location>
</feature>
<comment type="subcellular location">
    <subcellularLocation>
        <location evidence="2">Cell inner membrane</location>
        <topology evidence="2">Multi-pass membrane protein</topology>
    </subcellularLocation>
    <subcellularLocation>
        <location evidence="11">Cell membrane</location>
        <topology evidence="11">Multi-pass membrane protein</topology>
    </subcellularLocation>
</comment>
<evidence type="ECO:0000256" key="10">
    <source>
        <dbReference type="ARBA" id="ARBA00030750"/>
    </source>
</evidence>
<evidence type="ECO:0000256" key="3">
    <source>
        <dbReference type="ARBA" id="ARBA00005745"/>
    </source>
</evidence>
<dbReference type="InterPro" id="IPR003004">
    <property type="entry name" value="GspF/PilC"/>
</dbReference>
<comment type="similarity">
    <text evidence="3 11">Belongs to the GSP F family.</text>
</comment>
<evidence type="ECO:0000259" key="13">
    <source>
        <dbReference type="Pfam" id="PF00482"/>
    </source>
</evidence>
<evidence type="ECO:0000256" key="9">
    <source>
        <dbReference type="ARBA" id="ARBA00023136"/>
    </source>
</evidence>
<keyword evidence="7 11" id="KW-0812">Transmembrane</keyword>
<name>A0A2M9Y2R2_9LEPT</name>
<evidence type="ECO:0000256" key="2">
    <source>
        <dbReference type="ARBA" id="ARBA00004429"/>
    </source>
</evidence>
<evidence type="ECO:0000256" key="7">
    <source>
        <dbReference type="ARBA" id="ARBA00022692"/>
    </source>
</evidence>